<dbReference type="Pfam" id="PF13487">
    <property type="entry name" value="HD_5"/>
    <property type="match status" value="1"/>
</dbReference>
<dbReference type="PROSITE" id="PS51831">
    <property type="entry name" value="HD"/>
    <property type="match status" value="1"/>
</dbReference>
<evidence type="ECO:0008006" key="7">
    <source>
        <dbReference type="Google" id="ProtNLM"/>
    </source>
</evidence>
<dbReference type="InterPro" id="IPR037522">
    <property type="entry name" value="HD_GYP_dom"/>
</dbReference>
<accession>A0A7W9QCV0</accession>
<feature type="domain" description="HD-GYP" evidence="4">
    <location>
        <begin position="267"/>
        <end position="462"/>
    </location>
</feature>
<feature type="transmembrane region" description="Helical" evidence="2">
    <location>
        <begin position="65"/>
        <end position="84"/>
    </location>
</feature>
<dbReference type="AlphaFoldDB" id="A0A7W9QCV0"/>
<evidence type="ECO:0000259" key="4">
    <source>
        <dbReference type="PROSITE" id="PS51832"/>
    </source>
</evidence>
<dbReference type="Proteomes" id="UP000588098">
    <property type="component" value="Unassembled WGS sequence"/>
</dbReference>
<dbReference type="Gene3D" id="1.10.3210.10">
    <property type="entry name" value="Hypothetical protein af1432"/>
    <property type="match status" value="1"/>
</dbReference>
<proteinExistence type="predicted"/>
<dbReference type="InterPro" id="IPR006674">
    <property type="entry name" value="HD_domain"/>
</dbReference>
<name>A0A7W9QCV0_9ACTN</name>
<evidence type="ECO:0000313" key="6">
    <source>
        <dbReference type="Proteomes" id="UP000588098"/>
    </source>
</evidence>
<feature type="domain" description="HD" evidence="3">
    <location>
        <begin position="289"/>
        <end position="411"/>
    </location>
</feature>
<feature type="compositionally biased region" description="Basic and acidic residues" evidence="1">
    <location>
        <begin position="611"/>
        <end position="623"/>
    </location>
</feature>
<organism evidence="5 6">
    <name type="scientific">Streptomyces zagrosensis</name>
    <dbReference type="NCBI Taxonomy" id="1042984"/>
    <lineage>
        <taxon>Bacteria</taxon>
        <taxon>Bacillati</taxon>
        <taxon>Actinomycetota</taxon>
        <taxon>Actinomycetes</taxon>
        <taxon>Kitasatosporales</taxon>
        <taxon>Streptomycetaceae</taxon>
        <taxon>Streptomyces</taxon>
    </lineage>
</organism>
<feature type="transmembrane region" description="Helical" evidence="2">
    <location>
        <begin position="178"/>
        <end position="196"/>
    </location>
</feature>
<evidence type="ECO:0000256" key="1">
    <source>
        <dbReference type="SAM" id="MobiDB-lite"/>
    </source>
</evidence>
<dbReference type="InterPro" id="IPR052020">
    <property type="entry name" value="Cyclic_di-GMP/3'3'-cGAMP_PDE"/>
</dbReference>
<evidence type="ECO:0000256" key="2">
    <source>
        <dbReference type="SAM" id="Phobius"/>
    </source>
</evidence>
<reference evidence="5 6" key="1">
    <citation type="submission" date="2020-08" db="EMBL/GenBank/DDBJ databases">
        <title>Genomic Encyclopedia of Type Strains, Phase III (KMG-III): the genomes of soil and plant-associated and newly described type strains.</title>
        <authorList>
            <person name="Whitman W."/>
        </authorList>
    </citation>
    <scope>NUCLEOTIDE SEQUENCE [LARGE SCALE GENOMIC DNA]</scope>
    <source>
        <strain evidence="5 6">CECT 8305</strain>
    </source>
</reference>
<gene>
    <name evidence="5" type="ORF">FHS42_003929</name>
</gene>
<sequence length="669" mass="69121">MRALPRATRVSILGAVSAATICGLPILTAGPATAFISGPATTFLSSSAMTFVWGPAVLPVTSDAAAWLPVVLLALVFAGCQEVSRRAAYGTGRAATVDGPPPEWGSPVLLAGAFLLPPAAAALVPVPGALIGRGEQRPMSVSRAGDVVRLSLASYAGATAFAALDGPAAVVAADVPHALLPAAVAALACCLVVVVLDRGAMGTTGRSKPRTAWSTWLVRSCAPHLLHGLAGLTMAVLWRSPYGPPAALLVLLPIAVSCWALAQCYRERAAHQATVRALVQAVDLKDRYTRGHGERVGRAAVLIARELGMAEERLETLRIAGVLHDVGKLGVPTRLLRKNGPLTPQERSVIELHPEHGDAMVRGIGFLDEARSAILHHHERLDGSGYPHGLAGYEIPEAARVVAVADAFDAMTSTRSYRRARPVAAAVEELRRCAGSQFDPRMVRALARALARHGWQPETAADGIEYDAAGPHGGAIDSGCAYLASGAAYGPADHRAHGSAYDRVREGAYGRTYEGTCGDAYESVLHGVVNGGGAPESLRGGAGEGGHRGAAEGAYGAAYASGVHGRGYAEEGEGNRAQGDMTGRREAYGCADTGATAEPDVRPVASSEPKGASDRKGQGDARRSKGVRGSKASGVLGVPGDVPFPRSDDLRSVPAPAHAARPPRGEEHG</sequence>
<evidence type="ECO:0000259" key="3">
    <source>
        <dbReference type="PROSITE" id="PS51831"/>
    </source>
</evidence>
<keyword evidence="2" id="KW-0472">Membrane</keyword>
<dbReference type="SMART" id="SM00471">
    <property type="entry name" value="HDc"/>
    <property type="match status" value="1"/>
</dbReference>
<feature type="region of interest" description="Disordered" evidence="1">
    <location>
        <begin position="593"/>
        <end position="669"/>
    </location>
</feature>
<protein>
    <recommendedName>
        <fullName evidence="7">Metal-dependent phosphohydrolase</fullName>
    </recommendedName>
</protein>
<comment type="caution">
    <text evidence="5">The sequence shown here is derived from an EMBL/GenBank/DDBJ whole genome shotgun (WGS) entry which is preliminary data.</text>
</comment>
<feature type="transmembrane region" description="Helical" evidence="2">
    <location>
        <begin position="12"/>
        <end position="34"/>
    </location>
</feature>
<dbReference type="SUPFAM" id="SSF109604">
    <property type="entry name" value="HD-domain/PDEase-like"/>
    <property type="match status" value="1"/>
</dbReference>
<evidence type="ECO:0000313" key="5">
    <source>
        <dbReference type="EMBL" id="MBB5936852.1"/>
    </source>
</evidence>
<dbReference type="InterPro" id="IPR003607">
    <property type="entry name" value="HD/PDEase_dom"/>
</dbReference>
<keyword evidence="6" id="KW-1185">Reference proteome</keyword>
<dbReference type="CDD" id="cd00077">
    <property type="entry name" value="HDc"/>
    <property type="match status" value="1"/>
</dbReference>
<dbReference type="PANTHER" id="PTHR45228">
    <property type="entry name" value="CYCLIC DI-GMP PHOSPHODIESTERASE TM_0186-RELATED"/>
    <property type="match status" value="1"/>
</dbReference>
<feature type="transmembrane region" description="Helical" evidence="2">
    <location>
        <begin position="152"/>
        <end position="172"/>
    </location>
</feature>
<feature type="transmembrane region" description="Helical" evidence="2">
    <location>
        <begin position="216"/>
        <end position="238"/>
    </location>
</feature>
<dbReference type="EMBL" id="JACHJL010000009">
    <property type="protein sequence ID" value="MBB5936852.1"/>
    <property type="molecule type" value="Genomic_DNA"/>
</dbReference>
<keyword evidence="2" id="KW-1133">Transmembrane helix</keyword>
<dbReference type="PANTHER" id="PTHR45228:SF4">
    <property type="entry name" value="LIPOPROTEIN"/>
    <property type="match status" value="1"/>
</dbReference>
<dbReference type="PROSITE" id="PS51832">
    <property type="entry name" value="HD_GYP"/>
    <property type="match status" value="1"/>
</dbReference>
<keyword evidence="2" id="KW-0812">Transmembrane</keyword>